<gene>
    <name evidence="7" type="ORF">LLUT_LOCUS19604</name>
</gene>
<keyword evidence="8" id="KW-1185">Reference proteome</keyword>
<keyword evidence="5" id="KW-0539">Nucleus</keyword>
<evidence type="ECO:0000256" key="4">
    <source>
        <dbReference type="ARBA" id="ARBA00023163"/>
    </source>
</evidence>
<evidence type="ECO:0000256" key="2">
    <source>
        <dbReference type="ARBA" id="ARBA00023015"/>
    </source>
</evidence>
<protein>
    <recommendedName>
        <fullName evidence="6">TF-B3 domain-containing protein</fullName>
    </recommendedName>
</protein>
<evidence type="ECO:0000256" key="5">
    <source>
        <dbReference type="ARBA" id="ARBA00023242"/>
    </source>
</evidence>
<dbReference type="Gene3D" id="2.40.330.10">
    <property type="entry name" value="DNA-binding pseudobarrel domain"/>
    <property type="match status" value="1"/>
</dbReference>
<name>A0AAV1X9W1_LUPLU</name>
<proteinExistence type="predicted"/>
<dbReference type="Pfam" id="PF02362">
    <property type="entry name" value="B3"/>
    <property type="match status" value="1"/>
</dbReference>
<dbReference type="PANTHER" id="PTHR31920">
    <property type="entry name" value="B3 DOMAIN-CONTAINING"/>
    <property type="match status" value="1"/>
</dbReference>
<dbReference type="SMART" id="SM01019">
    <property type="entry name" value="B3"/>
    <property type="match status" value="1"/>
</dbReference>
<dbReference type="Proteomes" id="UP001497480">
    <property type="component" value="Unassembled WGS sequence"/>
</dbReference>
<evidence type="ECO:0000256" key="3">
    <source>
        <dbReference type="ARBA" id="ARBA00023125"/>
    </source>
</evidence>
<evidence type="ECO:0000313" key="8">
    <source>
        <dbReference type="Proteomes" id="UP001497480"/>
    </source>
</evidence>
<dbReference type="PROSITE" id="PS50863">
    <property type="entry name" value="B3"/>
    <property type="match status" value="1"/>
</dbReference>
<organism evidence="7 8">
    <name type="scientific">Lupinus luteus</name>
    <name type="common">European yellow lupine</name>
    <dbReference type="NCBI Taxonomy" id="3873"/>
    <lineage>
        <taxon>Eukaryota</taxon>
        <taxon>Viridiplantae</taxon>
        <taxon>Streptophyta</taxon>
        <taxon>Embryophyta</taxon>
        <taxon>Tracheophyta</taxon>
        <taxon>Spermatophyta</taxon>
        <taxon>Magnoliopsida</taxon>
        <taxon>eudicotyledons</taxon>
        <taxon>Gunneridae</taxon>
        <taxon>Pentapetalae</taxon>
        <taxon>rosids</taxon>
        <taxon>fabids</taxon>
        <taxon>Fabales</taxon>
        <taxon>Fabaceae</taxon>
        <taxon>Papilionoideae</taxon>
        <taxon>50 kb inversion clade</taxon>
        <taxon>genistoids sensu lato</taxon>
        <taxon>core genistoids</taxon>
        <taxon>Genisteae</taxon>
        <taxon>Lupinus</taxon>
    </lineage>
</organism>
<keyword evidence="4" id="KW-0804">Transcription</keyword>
<keyword evidence="3" id="KW-0238">DNA-binding</keyword>
<feature type="domain" description="TF-B3" evidence="6">
    <location>
        <begin position="16"/>
        <end position="109"/>
    </location>
</feature>
<dbReference type="InterPro" id="IPR050655">
    <property type="entry name" value="Plant_B3_domain"/>
</dbReference>
<dbReference type="GO" id="GO:0003677">
    <property type="term" value="F:DNA binding"/>
    <property type="evidence" value="ECO:0007669"/>
    <property type="project" value="UniProtKB-KW"/>
</dbReference>
<accession>A0AAV1X9W1</accession>
<dbReference type="CDD" id="cd10017">
    <property type="entry name" value="B3_DNA"/>
    <property type="match status" value="1"/>
</dbReference>
<evidence type="ECO:0000256" key="1">
    <source>
        <dbReference type="ARBA" id="ARBA00004123"/>
    </source>
</evidence>
<comment type="caution">
    <text evidence="7">The sequence shown here is derived from an EMBL/GenBank/DDBJ whole genome shotgun (WGS) entry which is preliminary data.</text>
</comment>
<evidence type="ECO:0000313" key="7">
    <source>
        <dbReference type="EMBL" id="CAL0318544.1"/>
    </source>
</evidence>
<dbReference type="EMBL" id="CAXHTB010000013">
    <property type="protein sequence ID" value="CAL0318544.1"/>
    <property type="molecule type" value="Genomic_DNA"/>
</dbReference>
<dbReference type="InterPro" id="IPR015300">
    <property type="entry name" value="DNA-bd_pseudobarrel_sf"/>
</dbReference>
<dbReference type="InterPro" id="IPR003340">
    <property type="entry name" value="B3_DNA-bd"/>
</dbReference>
<dbReference type="AlphaFoldDB" id="A0AAV1X9W1"/>
<dbReference type="GO" id="GO:0005634">
    <property type="term" value="C:nucleus"/>
    <property type="evidence" value="ECO:0007669"/>
    <property type="project" value="UniProtKB-SubCell"/>
</dbReference>
<comment type="subcellular location">
    <subcellularLocation>
        <location evidence="1">Nucleus</location>
    </subcellularLocation>
</comment>
<evidence type="ECO:0000259" key="6">
    <source>
        <dbReference type="PROSITE" id="PS50863"/>
    </source>
</evidence>
<reference evidence="7 8" key="1">
    <citation type="submission" date="2024-03" db="EMBL/GenBank/DDBJ databases">
        <authorList>
            <person name="Martinez-Hernandez J."/>
        </authorList>
    </citation>
    <scope>NUCLEOTIDE SEQUENCE [LARGE SCALE GENOMIC DNA]</scope>
</reference>
<dbReference type="SUPFAM" id="SSF101936">
    <property type="entry name" value="DNA-binding pseudobarrel domain"/>
    <property type="match status" value="1"/>
</dbReference>
<sequence length="204" mass="23562">MVSCDGCSTNAKSMGFLKILPKDHMEGEEFMVIPSNFEMKNNIILPNPLFIRLPNGAEWSVSWIKRNYDIWFQQDWKQFASDCSLRDPHFIVFKYEGGSHFEVRIFDVTTYNEIEYSSIRCTNDATKNHYNEVESDICVEIIEIDDDSDEIVENEIHTLLPKKRKINTKSEHSSDINVDFDATQKKVSSGSLSSSSYSFVIVFM</sequence>
<keyword evidence="2" id="KW-0805">Transcription regulation</keyword>
<dbReference type="PANTHER" id="PTHR31920:SF117">
    <property type="entry name" value="TRANSCRIPTIONAL FACTOR FAMILY PROTEIN, PUTATIVE-RELATED"/>
    <property type="match status" value="1"/>
</dbReference>